<evidence type="ECO:0000313" key="3">
    <source>
        <dbReference type="Proteomes" id="UP001218170"/>
    </source>
</evidence>
<name>A0ABT5SJ56_9MICO</name>
<feature type="compositionally biased region" description="Basic and acidic residues" evidence="1">
    <location>
        <begin position="29"/>
        <end position="43"/>
    </location>
</feature>
<dbReference type="RefSeq" id="WP_274264601.1">
    <property type="nucleotide sequence ID" value="NZ_JAQZCI010000002.1"/>
</dbReference>
<organism evidence="2 3">
    <name type="scientific">Microbacterium thalli</name>
    <dbReference type="NCBI Taxonomy" id="3027921"/>
    <lineage>
        <taxon>Bacteria</taxon>
        <taxon>Bacillati</taxon>
        <taxon>Actinomycetota</taxon>
        <taxon>Actinomycetes</taxon>
        <taxon>Micrococcales</taxon>
        <taxon>Microbacteriaceae</taxon>
        <taxon>Microbacterium</taxon>
    </lineage>
</organism>
<dbReference type="EMBL" id="JAQZCI010000002">
    <property type="protein sequence ID" value="MDD7962751.1"/>
    <property type="molecule type" value="Genomic_DNA"/>
</dbReference>
<dbReference type="InterPro" id="IPR018561">
    <property type="entry name" value="AosR"/>
</dbReference>
<accession>A0ABT5SJ56</accession>
<feature type="region of interest" description="Disordered" evidence="1">
    <location>
        <begin position="29"/>
        <end position="58"/>
    </location>
</feature>
<keyword evidence="3" id="KW-1185">Reference proteome</keyword>
<comment type="caution">
    <text evidence="2">The sequence shown here is derived from an EMBL/GenBank/DDBJ whole genome shotgun (WGS) entry which is preliminary data.</text>
</comment>
<dbReference type="Pfam" id="PF09438">
    <property type="entry name" value="DUF2017"/>
    <property type="match status" value="1"/>
</dbReference>
<reference evidence="2 3" key="1">
    <citation type="submission" date="2023-02" db="EMBL/GenBank/DDBJ databases">
        <title>Study of novel species of the Microbacterium genus.</title>
        <authorList>
            <person name="Arroyo-Herrera I."/>
            <person name="Roman-Ponce B."/>
            <person name="Vasquez-Murrieta M.S."/>
        </authorList>
    </citation>
    <scope>NUCLEOTIDE SEQUENCE [LARGE SCALE GENOMIC DNA]</scope>
    <source>
        <strain evidence="2 3">NE1TT3</strain>
    </source>
</reference>
<proteinExistence type="predicted"/>
<evidence type="ECO:0000256" key="1">
    <source>
        <dbReference type="SAM" id="MobiDB-lite"/>
    </source>
</evidence>
<dbReference type="Proteomes" id="UP001218170">
    <property type="component" value="Unassembled WGS sequence"/>
</dbReference>
<gene>
    <name evidence="2" type="ORF">PUW80_10375</name>
</gene>
<sequence>MTDSVTFTLPQAEGQYLRELVEQYLELVRAPDDDRDPATRRLSPDAYPDEAEASAEFRSLTRDDLAATRAADAERVIATLAAREPGSRERPDLILDGPAQTAWLRTLAGLRIVLATRMGIVDDDSVVEPDDPRYDVYEWLGYRQEMLLQSMAA</sequence>
<protein>
    <submittedName>
        <fullName evidence="2">DUF2017 family protein</fullName>
    </submittedName>
</protein>
<evidence type="ECO:0000313" key="2">
    <source>
        <dbReference type="EMBL" id="MDD7962751.1"/>
    </source>
</evidence>